<proteinExistence type="predicted"/>
<dbReference type="Gene3D" id="1.25.40.380">
    <property type="entry name" value="Protein of unknown function DUF1810"/>
    <property type="match status" value="1"/>
</dbReference>
<dbReference type="RefSeq" id="WP_090756861.1">
    <property type="nucleotide sequence ID" value="NZ_FNGE01000014.1"/>
</dbReference>
<dbReference type="STRING" id="525640.SAMN04487971_11431"/>
<dbReference type="InterPro" id="IPR014937">
    <property type="entry name" value="DUF1810"/>
</dbReference>
<sequence length="144" mass="15924">MARLSDDALTLDRFVEAQQDSYPVALSELRQGHKQSHWMWFIFPQLRGLGRSEMSHFYGIADLDEATRYLAHPVLGPRLVECAGAVLTHSGRPAEAIMGPVDAGKLRSSATLFGAVDGAPDVFDRILAEFFDARPCRHTAERLG</sequence>
<evidence type="ECO:0000313" key="1">
    <source>
        <dbReference type="EMBL" id="SDL59279.1"/>
    </source>
</evidence>
<dbReference type="EMBL" id="FNGE01000014">
    <property type="protein sequence ID" value="SDL59279.1"/>
    <property type="molecule type" value="Genomic_DNA"/>
</dbReference>
<dbReference type="SUPFAM" id="SSF140736">
    <property type="entry name" value="Rv1873-like"/>
    <property type="match status" value="1"/>
</dbReference>
<organism evidence="1 2">
    <name type="scientific">Paracoccus chinensis</name>
    <dbReference type="NCBI Taxonomy" id="525640"/>
    <lineage>
        <taxon>Bacteria</taxon>
        <taxon>Pseudomonadati</taxon>
        <taxon>Pseudomonadota</taxon>
        <taxon>Alphaproteobacteria</taxon>
        <taxon>Rhodobacterales</taxon>
        <taxon>Paracoccaceae</taxon>
        <taxon>Paracoccus</taxon>
    </lineage>
</organism>
<dbReference type="InterPro" id="IPR036287">
    <property type="entry name" value="Rv1873-like_sf"/>
</dbReference>
<dbReference type="PIRSF" id="PIRSF008546">
    <property type="entry name" value="UCP008546"/>
    <property type="match status" value="1"/>
</dbReference>
<dbReference type="Pfam" id="PF08837">
    <property type="entry name" value="DUF1810"/>
    <property type="match status" value="1"/>
</dbReference>
<reference evidence="2" key="1">
    <citation type="submission" date="2016-10" db="EMBL/GenBank/DDBJ databases">
        <authorList>
            <person name="Varghese N."/>
            <person name="Submissions S."/>
        </authorList>
    </citation>
    <scope>NUCLEOTIDE SEQUENCE [LARGE SCALE GENOMIC DNA]</scope>
    <source>
        <strain evidence="2">CGMCC 1.7655</strain>
    </source>
</reference>
<name>A0A1G9LBB1_9RHOB</name>
<gene>
    <name evidence="1" type="ORF">SAMN04487971_11431</name>
</gene>
<dbReference type="OrthoDB" id="9801870at2"/>
<dbReference type="Proteomes" id="UP000199555">
    <property type="component" value="Unassembled WGS sequence"/>
</dbReference>
<dbReference type="AlphaFoldDB" id="A0A1G9LBB1"/>
<evidence type="ECO:0000313" key="2">
    <source>
        <dbReference type="Proteomes" id="UP000199555"/>
    </source>
</evidence>
<protein>
    <submittedName>
        <fullName evidence="1">Uncharacterized protein, DUF1810 family</fullName>
    </submittedName>
</protein>
<keyword evidence="2" id="KW-1185">Reference proteome</keyword>
<accession>A0A1G9LBB1</accession>